<dbReference type="RefSeq" id="WP_110853401.1">
    <property type="nucleotide sequence ID" value="NZ_QKLZ01000014.1"/>
</dbReference>
<dbReference type="InterPro" id="IPR001733">
    <property type="entry name" value="Peptidase_S26B"/>
</dbReference>
<evidence type="ECO:0000313" key="8">
    <source>
        <dbReference type="Proteomes" id="UP000250222"/>
    </source>
</evidence>
<keyword evidence="8" id="KW-1185">Reference proteome</keyword>
<evidence type="ECO:0000256" key="1">
    <source>
        <dbReference type="ARBA" id="ARBA00004370"/>
    </source>
</evidence>
<dbReference type="EMBL" id="UETB01000014">
    <property type="protein sequence ID" value="SSA45521.1"/>
    <property type="molecule type" value="Genomic_DNA"/>
</dbReference>
<dbReference type="SUPFAM" id="SSF51306">
    <property type="entry name" value="LexA/Signal peptidase"/>
    <property type="match status" value="1"/>
</dbReference>
<proteinExistence type="predicted"/>
<dbReference type="GO" id="GO:0006465">
    <property type="term" value="P:signal peptide processing"/>
    <property type="evidence" value="ECO:0007669"/>
    <property type="project" value="UniProtKB-UniRule"/>
</dbReference>
<feature type="transmembrane region" description="Helical" evidence="6">
    <location>
        <begin position="144"/>
        <end position="161"/>
    </location>
</feature>
<evidence type="ECO:0000256" key="6">
    <source>
        <dbReference type="SAM" id="Phobius"/>
    </source>
</evidence>
<feature type="transmembrane region" description="Helical" evidence="6">
    <location>
        <begin position="182"/>
        <end position="201"/>
    </location>
</feature>
<evidence type="ECO:0000256" key="3">
    <source>
        <dbReference type="ARBA" id="ARBA00022989"/>
    </source>
</evidence>
<accession>A0A2Y9AM25</accession>
<dbReference type="GO" id="GO:0016020">
    <property type="term" value="C:membrane"/>
    <property type="evidence" value="ECO:0007669"/>
    <property type="project" value="UniProtKB-SubCell"/>
</dbReference>
<keyword evidence="2 6" id="KW-0812">Transmembrane</keyword>
<dbReference type="NCBIfam" id="TIGR02228">
    <property type="entry name" value="sigpep_I_arch"/>
    <property type="match status" value="1"/>
</dbReference>
<dbReference type="CDD" id="cd06462">
    <property type="entry name" value="Peptidase_S24_S26"/>
    <property type="match status" value="1"/>
</dbReference>
<evidence type="ECO:0000313" key="7">
    <source>
        <dbReference type="EMBL" id="SSA45521.1"/>
    </source>
</evidence>
<dbReference type="EC" id="3.4.21.89" evidence="5"/>
<protein>
    <recommendedName>
        <fullName evidence="5">Signal peptidase I</fullName>
        <ecNumber evidence="5">3.4.21.89</ecNumber>
    </recommendedName>
</protein>
<gene>
    <name evidence="7" type="ORF">SAMN05216184_11446</name>
</gene>
<dbReference type="Proteomes" id="UP000250222">
    <property type="component" value="Unassembled WGS sequence"/>
</dbReference>
<keyword evidence="3 6" id="KW-1133">Transmembrane helix</keyword>
<dbReference type="PRINTS" id="PR00728">
    <property type="entry name" value="SIGNALPTASE"/>
</dbReference>
<feature type="transmembrane region" description="Helical" evidence="6">
    <location>
        <begin position="21"/>
        <end position="40"/>
    </location>
</feature>
<sequence length="223" mass="23336">MSEAPPNRWVRHTVALCARSVLATLAGLLVWTVLPVLIGWQPAVVLSGSMEPAIRTGDVVVTREVPASRLRPGQVLLADAPGEEDSRLLHRFDSTDDDGAIVLQGDANAAPDTMPVTADAVHGVGVLRVPWVGLPYAWTVQGRYLPLALSVLVLGACLVLGRVRELDGRRRAPAHAARRRTWGPLAAAALLAAAVPATGSADAAFSSSVVFPVTFTAQAPAAP</sequence>
<keyword evidence="4 6" id="KW-0472">Membrane</keyword>
<dbReference type="GO" id="GO:0004252">
    <property type="term" value="F:serine-type endopeptidase activity"/>
    <property type="evidence" value="ECO:0007669"/>
    <property type="project" value="UniProtKB-UniRule"/>
</dbReference>
<organism evidence="7 8">
    <name type="scientific">Georgenia satyanarayanai</name>
    <dbReference type="NCBI Taxonomy" id="860221"/>
    <lineage>
        <taxon>Bacteria</taxon>
        <taxon>Bacillati</taxon>
        <taxon>Actinomycetota</taxon>
        <taxon>Actinomycetes</taxon>
        <taxon>Micrococcales</taxon>
        <taxon>Bogoriellaceae</taxon>
        <taxon>Georgenia</taxon>
    </lineage>
</organism>
<reference evidence="7 8" key="1">
    <citation type="submission" date="2016-10" db="EMBL/GenBank/DDBJ databases">
        <authorList>
            <person name="Cai Z."/>
        </authorList>
    </citation>
    <scope>NUCLEOTIDE SEQUENCE [LARGE SCALE GENOMIC DNA]</scope>
    <source>
        <strain evidence="7 8">CGMCC 1.10826</strain>
    </source>
</reference>
<dbReference type="InterPro" id="IPR036286">
    <property type="entry name" value="LexA/Signal_pep-like_sf"/>
</dbReference>
<comment type="subcellular location">
    <subcellularLocation>
        <location evidence="1">Membrane</location>
    </subcellularLocation>
</comment>
<evidence type="ECO:0000256" key="2">
    <source>
        <dbReference type="ARBA" id="ARBA00022692"/>
    </source>
</evidence>
<dbReference type="OrthoDB" id="5241786at2"/>
<name>A0A2Y9AM25_9MICO</name>
<evidence type="ECO:0000256" key="4">
    <source>
        <dbReference type="ARBA" id="ARBA00023136"/>
    </source>
</evidence>
<evidence type="ECO:0000256" key="5">
    <source>
        <dbReference type="NCBIfam" id="TIGR02228"/>
    </source>
</evidence>
<dbReference type="GO" id="GO:0009003">
    <property type="term" value="F:signal peptidase activity"/>
    <property type="evidence" value="ECO:0007669"/>
    <property type="project" value="UniProtKB-EC"/>
</dbReference>
<dbReference type="AlphaFoldDB" id="A0A2Y9AM25"/>